<comment type="similarity">
    <text evidence="3 9">Belongs to the CcmC/CycZ/HelC family.</text>
</comment>
<keyword evidence="9" id="KW-0997">Cell inner membrane</keyword>
<dbReference type="Pfam" id="PF01578">
    <property type="entry name" value="Cytochrom_C_asm"/>
    <property type="match status" value="1"/>
</dbReference>
<sequence>MTKVAVTRSSWLDLANPTRFLAFAGKLLPWLAVLSALFLVVGLFMVFGSPEDYQQGITVWIMYIHVPFAWLSMMCYSIMAVSALGTLVWRHPLADVSIRAAAPLGAVFTALALATGSLWGKPMWGAWWVWDARLTSVFVLFLMYLGIIALSRAMDDPAKSAKPVAVLTLVGFINVPIIKFSVDWWNTLHQPASVFRMDGPTIDPSMLRPLFVMAIGFTLLFFTLHMMMMRNEIWRRRVAAMKKLAARNADRTRAQPTEMAKPIEIQEEGAA</sequence>
<keyword evidence="13" id="KW-1185">Reference proteome</keyword>
<evidence type="ECO:0000256" key="5">
    <source>
        <dbReference type="ARBA" id="ARBA00022692"/>
    </source>
</evidence>
<dbReference type="PANTHER" id="PTHR30071:SF1">
    <property type="entry name" value="CYTOCHROME B_B6 PROTEIN-RELATED"/>
    <property type="match status" value="1"/>
</dbReference>
<keyword evidence="9" id="KW-0813">Transport</keyword>
<feature type="transmembrane region" description="Helical" evidence="9">
    <location>
        <begin position="101"/>
        <end position="120"/>
    </location>
</feature>
<evidence type="ECO:0000256" key="2">
    <source>
        <dbReference type="ARBA" id="ARBA00004141"/>
    </source>
</evidence>
<dbReference type="EMBL" id="JBHSEL010000125">
    <property type="protein sequence ID" value="MFC4626349.1"/>
    <property type="molecule type" value="Genomic_DNA"/>
</dbReference>
<comment type="function">
    <text evidence="1 9">Required for the export of heme to the periplasm for the biogenesis of c-type cytochromes.</text>
</comment>
<comment type="caution">
    <text evidence="12">The sequence shown here is derived from an EMBL/GenBank/DDBJ whole genome shotgun (WGS) entry which is preliminary data.</text>
</comment>
<evidence type="ECO:0000256" key="9">
    <source>
        <dbReference type="RuleBase" id="RU364092"/>
    </source>
</evidence>
<evidence type="ECO:0000256" key="1">
    <source>
        <dbReference type="ARBA" id="ARBA00002442"/>
    </source>
</evidence>
<organism evidence="12 13">
    <name type="scientific">Daeguia caeni</name>
    <dbReference type="NCBI Taxonomy" id="439612"/>
    <lineage>
        <taxon>Bacteria</taxon>
        <taxon>Pseudomonadati</taxon>
        <taxon>Pseudomonadota</taxon>
        <taxon>Alphaproteobacteria</taxon>
        <taxon>Hyphomicrobiales</taxon>
        <taxon>Brucellaceae</taxon>
        <taxon>Daeguia</taxon>
    </lineage>
</organism>
<dbReference type="PRINTS" id="PR01386">
    <property type="entry name" value="CCMCBIOGNSIS"/>
</dbReference>
<evidence type="ECO:0000313" key="12">
    <source>
        <dbReference type="EMBL" id="MFC4626349.1"/>
    </source>
</evidence>
<dbReference type="InterPro" id="IPR002541">
    <property type="entry name" value="Cyt_c_assembly"/>
</dbReference>
<keyword evidence="9" id="KW-1003">Cell membrane</keyword>
<dbReference type="PANTHER" id="PTHR30071">
    <property type="entry name" value="HEME EXPORTER PROTEIN C"/>
    <property type="match status" value="1"/>
</dbReference>
<dbReference type="InterPro" id="IPR003557">
    <property type="entry name" value="Cyt_c_biogenesis_CcmC"/>
</dbReference>
<name>A0ABV9H8W8_9HYPH</name>
<evidence type="ECO:0000256" key="3">
    <source>
        <dbReference type="ARBA" id="ARBA00005840"/>
    </source>
</evidence>
<reference evidence="13" key="1">
    <citation type="journal article" date="2019" name="Int. J. Syst. Evol. Microbiol.">
        <title>The Global Catalogue of Microorganisms (GCM) 10K type strain sequencing project: providing services to taxonomists for standard genome sequencing and annotation.</title>
        <authorList>
            <consortium name="The Broad Institute Genomics Platform"/>
            <consortium name="The Broad Institute Genome Sequencing Center for Infectious Disease"/>
            <person name="Wu L."/>
            <person name="Ma J."/>
        </authorList>
    </citation>
    <scope>NUCLEOTIDE SEQUENCE [LARGE SCALE GENOMIC DNA]</scope>
    <source>
        <strain evidence="13">CGMCC 1.15731</strain>
    </source>
</reference>
<dbReference type="Proteomes" id="UP001596042">
    <property type="component" value="Unassembled WGS sequence"/>
</dbReference>
<keyword evidence="5 9" id="KW-0812">Transmembrane</keyword>
<dbReference type="RefSeq" id="WP_374831024.1">
    <property type="nucleotide sequence ID" value="NZ_JBHEEZ010000006.1"/>
</dbReference>
<evidence type="ECO:0000256" key="4">
    <source>
        <dbReference type="ARBA" id="ARBA00016463"/>
    </source>
</evidence>
<feature type="transmembrane region" description="Helical" evidence="9">
    <location>
        <begin position="68"/>
        <end position="89"/>
    </location>
</feature>
<keyword evidence="7 9" id="KW-1133">Transmembrane helix</keyword>
<accession>A0ABV9H8W8</accession>
<feature type="domain" description="Cytochrome c assembly protein" evidence="11">
    <location>
        <begin position="13"/>
        <end position="189"/>
    </location>
</feature>
<proteinExistence type="inferred from homology"/>
<evidence type="ECO:0000256" key="10">
    <source>
        <dbReference type="SAM" id="MobiDB-lite"/>
    </source>
</evidence>
<feature type="transmembrane region" description="Helical" evidence="9">
    <location>
        <begin position="27"/>
        <end position="48"/>
    </location>
</feature>
<comment type="subcellular location">
    <subcellularLocation>
        <location evidence="9">Cell inner membrane</location>
    </subcellularLocation>
    <subcellularLocation>
        <location evidence="2">Membrane</location>
        <topology evidence="2">Multi-pass membrane protein</topology>
    </subcellularLocation>
</comment>
<protein>
    <recommendedName>
        <fullName evidence="4 9">Heme exporter protein C</fullName>
    </recommendedName>
    <alternativeName>
        <fullName evidence="9">Cytochrome c-type biogenesis protein</fullName>
    </alternativeName>
</protein>
<evidence type="ECO:0000259" key="11">
    <source>
        <dbReference type="Pfam" id="PF01578"/>
    </source>
</evidence>
<gene>
    <name evidence="9" type="primary">ccmC</name>
    <name evidence="12" type="ORF">ACFO1V_14245</name>
</gene>
<keyword evidence="8 9" id="KW-0472">Membrane</keyword>
<feature type="region of interest" description="Disordered" evidence="10">
    <location>
        <begin position="249"/>
        <end position="271"/>
    </location>
</feature>
<evidence type="ECO:0000313" key="13">
    <source>
        <dbReference type="Proteomes" id="UP001596042"/>
    </source>
</evidence>
<dbReference type="NCBIfam" id="TIGR01191">
    <property type="entry name" value="ccmC"/>
    <property type="match status" value="1"/>
</dbReference>
<evidence type="ECO:0000256" key="6">
    <source>
        <dbReference type="ARBA" id="ARBA00022748"/>
    </source>
</evidence>
<evidence type="ECO:0000256" key="7">
    <source>
        <dbReference type="ARBA" id="ARBA00022989"/>
    </source>
</evidence>
<keyword evidence="6 9" id="KW-0201">Cytochrome c-type biogenesis</keyword>
<dbReference type="InterPro" id="IPR045062">
    <property type="entry name" value="Cyt_c_biogenesis_CcsA/CcmC"/>
</dbReference>
<feature type="transmembrane region" description="Helical" evidence="9">
    <location>
        <begin position="163"/>
        <end position="186"/>
    </location>
</feature>
<evidence type="ECO:0000256" key="8">
    <source>
        <dbReference type="ARBA" id="ARBA00023136"/>
    </source>
</evidence>
<feature type="transmembrane region" description="Helical" evidence="9">
    <location>
        <begin position="132"/>
        <end position="151"/>
    </location>
</feature>
<feature type="transmembrane region" description="Helical" evidence="9">
    <location>
        <begin position="206"/>
        <end position="227"/>
    </location>
</feature>